<feature type="region of interest" description="Disordered" evidence="1">
    <location>
        <begin position="486"/>
        <end position="538"/>
    </location>
</feature>
<dbReference type="AlphaFoldDB" id="A0A286UDX5"/>
<dbReference type="EMBL" id="NBII01000006">
    <property type="protein sequence ID" value="PAV17719.1"/>
    <property type="molecule type" value="Genomic_DNA"/>
</dbReference>
<evidence type="ECO:0000313" key="3">
    <source>
        <dbReference type="Proteomes" id="UP000217199"/>
    </source>
</evidence>
<reference evidence="2 3" key="1">
    <citation type="journal article" date="2017" name="Mol. Ecol.">
        <title>Comparative and population genomic landscape of Phellinus noxius: A hypervariable fungus causing root rot in trees.</title>
        <authorList>
            <person name="Chung C.L."/>
            <person name="Lee T.J."/>
            <person name="Akiba M."/>
            <person name="Lee H.H."/>
            <person name="Kuo T.H."/>
            <person name="Liu D."/>
            <person name="Ke H.M."/>
            <person name="Yokoi T."/>
            <person name="Roa M.B."/>
            <person name="Lu M.J."/>
            <person name="Chang Y.Y."/>
            <person name="Ann P.J."/>
            <person name="Tsai J.N."/>
            <person name="Chen C.Y."/>
            <person name="Tzean S.S."/>
            <person name="Ota Y."/>
            <person name="Hattori T."/>
            <person name="Sahashi N."/>
            <person name="Liou R.F."/>
            <person name="Kikuchi T."/>
            <person name="Tsai I.J."/>
        </authorList>
    </citation>
    <scope>NUCLEOTIDE SEQUENCE [LARGE SCALE GENOMIC DNA]</scope>
    <source>
        <strain evidence="2 3">FFPRI411160</strain>
    </source>
</reference>
<feature type="compositionally biased region" description="Polar residues" evidence="1">
    <location>
        <begin position="404"/>
        <end position="419"/>
    </location>
</feature>
<feature type="region of interest" description="Disordered" evidence="1">
    <location>
        <begin position="391"/>
        <end position="419"/>
    </location>
</feature>
<feature type="compositionally biased region" description="Gly residues" evidence="1">
    <location>
        <begin position="331"/>
        <end position="348"/>
    </location>
</feature>
<evidence type="ECO:0000313" key="2">
    <source>
        <dbReference type="EMBL" id="PAV17719.1"/>
    </source>
</evidence>
<organism evidence="2 3">
    <name type="scientific">Pyrrhoderma noxium</name>
    <dbReference type="NCBI Taxonomy" id="2282107"/>
    <lineage>
        <taxon>Eukaryota</taxon>
        <taxon>Fungi</taxon>
        <taxon>Dikarya</taxon>
        <taxon>Basidiomycota</taxon>
        <taxon>Agaricomycotina</taxon>
        <taxon>Agaricomycetes</taxon>
        <taxon>Hymenochaetales</taxon>
        <taxon>Hymenochaetaceae</taxon>
        <taxon>Pyrrhoderma</taxon>
    </lineage>
</organism>
<dbReference type="InParanoid" id="A0A286UDX5"/>
<proteinExistence type="predicted"/>
<keyword evidence="3" id="KW-1185">Reference proteome</keyword>
<feature type="compositionally biased region" description="Basic and acidic residues" evidence="1">
    <location>
        <begin position="486"/>
        <end position="521"/>
    </location>
</feature>
<dbReference type="Proteomes" id="UP000217199">
    <property type="component" value="Unassembled WGS sequence"/>
</dbReference>
<feature type="compositionally biased region" description="Low complexity" evidence="1">
    <location>
        <begin position="117"/>
        <end position="129"/>
    </location>
</feature>
<evidence type="ECO:0008006" key="4">
    <source>
        <dbReference type="Google" id="ProtNLM"/>
    </source>
</evidence>
<name>A0A286UDX5_9AGAM</name>
<sequence>MVSSLPEEIIEQIIALALKQDFSSSDSTGPAASPTSILLVSKAFERITKPLLYTNLRFRTREQSATLAATLTAHPHLVNHVRSLRVDGPSTSQSFLHCAQLLANRCSCFRVDARTTTTSTTTTTTSTATGAPNQKPPFPKLDVSHAQRLRRCTIHPPLKSIQLQLVDDRDRTGHHSGREDLEHLCTALSMYLPDTIRLEVRQRGYLSCSAVYLYINALAAGVRRWPSLTQVDFHHRPTPLPSPGLHTPDPLALALANSPSLRLVRARRPTLLNTFLVELARNPVLRRIELLDEKDAERRYGVGGSGVVEFGEPDVEGGMLGMDMGTGMSGWIGGRESTGGMGGGGGSASGSSFGLDDVEAYEEDGSLPPSPSSPASRILSYSLLNYQSASHRAQQQSSPVLDGSMNSSNGANGQPLSPASQLREAVMPQVMRMNNVDTDVLERARREVASEPQTLFAAQAVAHPRLRALTQAGRLQVVYDRLLVEKEREKEREMGKEREREKQEGKEGKEREGEGKEKEEPILTTTTTTMTPVLAVGC</sequence>
<comment type="caution">
    <text evidence="2">The sequence shown here is derived from an EMBL/GenBank/DDBJ whole genome shotgun (WGS) entry which is preliminary data.</text>
</comment>
<evidence type="ECO:0000256" key="1">
    <source>
        <dbReference type="SAM" id="MobiDB-lite"/>
    </source>
</evidence>
<accession>A0A286UDX5</accession>
<feature type="region of interest" description="Disordered" evidence="1">
    <location>
        <begin position="331"/>
        <end position="354"/>
    </location>
</feature>
<protein>
    <recommendedName>
        <fullName evidence="4">F-box domain-containing protein</fullName>
    </recommendedName>
</protein>
<dbReference type="OrthoDB" id="2786563at2759"/>
<gene>
    <name evidence="2" type="ORF">PNOK_0620500</name>
</gene>
<feature type="region of interest" description="Disordered" evidence="1">
    <location>
        <begin position="117"/>
        <end position="139"/>
    </location>
</feature>